<protein>
    <submittedName>
        <fullName evidence="2 3">Uncharacterized protein</fullName>
    </submittedName>
</protein>
<feature type="signal peptide" evidence="1">
    <location>
        <begin position="1"/>
        <end position="25"/>
    </location>
</feature>
<accession>A0A834RDU8</accession>
<keyword evidence="1" id="KW-0732">Signal</keyword>
<reference evidence="4" key="1">
    <citation type="journal article" date="2020" name="PLoS Negl. Trop. Dis.">
        <title>High-quality nuclear genome for Sarcoptes scabiei-A critical resource for a neglected parasite.</title>
        <authorList>
            <person name="Korhonen P.K."/>
            <person name="Gasser R.B."/>
            <person name="Ma G."/>
            <person name="Wang T."/>
            <person name="Stroehlein A.J."/>
            <person name="Young N.D."/>
            <person name="Ang C.S."/>
            <person name="Fernando D.D."/>
            <person name="Lu H.C."/>
            <person name="Taylor S."/>
            <person name="Reynolds S.L."/>
            <person name="Mofiz E."/>
            <person name="Najaraj S.H."/>
            <person name="Gowda H."/>
            <person name="Madugundu A."/>
            <person name="Renuse S."/>
            <person name="Holt D."/>
            <person name="Pandey A."/>
            <person name="Papenfuss A.T."/>
            <person name="Fischer K."/>
        </authorList>
    </citation>
    <scope>NUCLEOTIDE SEQUENCE [LARGE SCALE GENOMIC DNA]</scope>
</reference>
<proteinExistence type="predicted"/>
<reference evidence="3" key="3">
    <citation type="submission" date="2022-06" db="UniProtKB">
        <authorList>
            <consortium name="EnsemblMetazoa"/>
        </authorList>
    </citation>
    <scope>IDENTIFICATION</scope>
</reference>
<dbReference type="AlphaFoldDB" id="A0A834RDU8"/>
<gene>
    <name evidence="2" type="ORF">SSS_9057</name>
</gene>
<dbReference type="EMBL" id="WVUK01000048">
    <property type="protein sequence ID" value="KAF7495310.1"/>
    <property type="molecule type" value="Genomic_DNA"/>
</dbReference>
<dbReference type="EnsemblMetazoa" id="SSS_9057s_mrna">
    <property type="protein sequence ID" value="KAF7495310.1"/>
    <property type="gene ID" value="SSS_9057"/>
</dbReference>
<organism evidence="2">
    <name type="scientific">Sarcoptes scabiei</name>
    <name type="common">Itch mite</name>
    <name type="synonym">Acarus scabiei</name>
    <dbReference type="NCBI Taxonomy" id="52283"/>
    <lineage>
        <taxon>Eukaryota</taxon>
        <taxon>Metazoa</taxon>
        <taxon>Ecdysozoa</taxon>
        <taxon>Arthropoda</taxon>
        <taxon>Chelicerata</taxon>
        <taxon>Arachnida</taxon>
        <taxon>Acari</taxon>
        <taxon>Acariformes</taxon>
        <taxon>Sarcoptiformes</taxon>
        <taxon>Astigmata</taxon>
        <taxon>Psoroptidia</taxon>
        <taxon>Sarcoptoidea</taxon>
        <taxon>Sarcoptidae</taxon>
        <taxon>Sarcoptinae</taxon>
        <taxon>Sarcoptes</taxon>
    </lineage>
</organism>
<evidence type="ECO:0000256" key="1">
    <source>
        <dbReference type="SAM" id="SignalP"/>
    </source>
</evidence>
<name>A0A834RDU8_SARSC</name>
<reference evidence="2" key="2">
    <citation type="submission" date="2020-01" db="EMBL/GenBank/DDBJ databases">
        <authorList>
            <person name="Korhonen P.K.K."/>
            <person name="Guangxu M.G."/>
            <person name="Wang T.W."/>
            <person name="Stroehlein A.J.S."/>
            <person name="Young N.D."/>
            <person name="Ang C.-S.A."/>
            <person name="Fernando D.W.F."/>
            <person name="Lu H.L."/>
            <person name="Taylor S.T."/>
            <person name="Ehtesham M.E.M."/>
            <person name="Najaraj S.H.N."/>
            <person name="Harsha G.H.G."/>
            <person name="Madugundu A.M."/>
            <person name="Renuse S.R."/>
            <person name="Holt D.H."/>
            <person name="Pandey A.P."/>
            <person name="Papenfuss A.P."/>
            <person name="Gasser R.B.G."/>
            <person name="Fischer K.F."/>
        </authorList>
    </citation>
    <scope>NUCLEOTIDE SEQUENCE</scope>
    <source>
        <strain evidence="2">SSS_KF_BRIS2020</strain>
    </source>
</reference>
<feature type="chain" id="PRO_5038316123" evidence="1">
    <location>
        <begin position="26"/>
        <end position="1240"/>
    </location>
</feature>
<sequence>MSIIMFRFESISIIFFLSISRLIESQAPYEYGSSTDSDLFNTFAQSSLENIQLFKTKVFKLIETQNQYFELIQQKRPIAGDYEYSKFDVLLPDVSYRLPLLDNERLVSVPKPNVPSNFTQLLLSMDQNYRINLWQFVSDSEIVLIDKYRITQSSVDGSNADYLCIKIKSFVSMIGFEKFRLHVVALFVHKDSKLHQYGDFILVLAIDLVISGTQVLPQTNFIEEQFIRFERIFDFDILYLSTTRIYLSLIQNSIDSNFRYELALYQLFHWKIFDKISWHLTDYVLNAHRIKLAFLDGKLFLICSYDHHRSYFFESNDFDQDQSNLINVFQFIENLDAEHGNRIIFISSVNNFTSDSPRTIHHMSGNNDFFFLIKSNTIDVYWWDGHSLIYYDTIANNYPLAFALEKLLDLPPLILSTNGHDLNLYYKVYSKFIRHKLDLFIDNQYVLDQIEVFTSNQQYFVWLKFSAKNDQLVSVKHYSQFARIKTRKPESNDEIHNLDTCLNDLKDRIERGLQQITTLKRKSEDLLVITPEKPEIDVDVIVNDTFQTEQVKPQFFSLSIPGNVIRGDRMIISIESIHGRLDNLENLINNTVMLRSMNQTITSPIEFSHPITANVFRMNAINNHFYLNDVHFDTYANDSLTVNTDQTIKTNLIFAKGLQINQLYANKINNIDLDNVLLTNSNATTQFRINDIRLIDIYQDDFDSKQLLKGDKIFLNISMNEIALDTTLNRKNFRQLLTKVIWLENSSVKVQRLTNNWIFSNLFVANLSVVRLINDRIRFDHFVMNVAKKDSQTLIFTVPINFRASIRIDENIFTTGLINGIDLMKEVLLLRGDQDFTENNSNFSTLLFESNVFISNLTVNLINDRFRTSSFLLRNDSDQSGIVFSSKHFKGSLRVGGNVVVKENGVINGIDISSLFYKLDTMFSLNGPVIAKEILVSGTATSTQFNRFNWFQIEQKIMNLLLRNIPQTFDIPLSYYGSLQASYLSLGHLRDNLRIPEDLILTKNTSETIVITGEKYFENSISVSNIDLDSNSLINGLNFSTFFDDIVKLNSQNQSISGRKTFTNLIIDGDVFVADGRINGHNLIDAIDINAEGEQFIRKPLNFLNIIVDNDLSIKIQELKLNRTLNGINYKKFLRNLIRRPSNRIPIIEIHNKHFPDDLVVHKILINGTMNGIDLHRTLSNSFVLNSNQNVSGRILFKNATFYEVDAFKTINGFNRQHFDQIVRKDSPTIISMHRLWNLL</sequence>
<evidence type="ECO:0000313" key="2">
    <source>
        <dbReference type="EMBL" id="KAF7495310.1"/>
    </source>
</evidence>
<dbReference type="Proteomes" id="UP000070412">
    <property type="component" value="Unassembled WGS sequence"/>
</dbReference>
<keyword evidence="4" id="KW-1185">Reference proteome</keyword>
<evidence type="ECO:0000313" key="4">
    <source>
        <dbReference type="Proteomes" id="UP000070412"/>
    </source>
</evidence>
<dbReference type="OrthoDB" id="6022258at2759"/>
<evidence type="ECO:0000313" key="3">
    <source>
        <dbReference type="EnsemblMetazoa" id="KAF7495310.1"/>
    </source>
</evidence>